<dbReference type="InterPro" id="IPR004680">
    <property type="entry name" value="Cit_transptr-like_dom"/>
</dbReference>
<evidence type="ECO:0000256" key="1">
    <source>
        <dbReference type="ARBA" id="ARBA00004141"/>
    </source>
</evidence>
<keyword evidence="10" id="KW-1185">Reference proteome</keyword>
<gene>
    <name evidence="9" type="ORF">JCM19239_5631</name>
</gene>
<evidence type="ECO:0000256" key="5">
    <source>
        <dbReference type="ARBA" id="ARBA00022989"/>
    </source>
</evidence>
<evidence type="ECO:0000259" key="8">
    <source>
        <dbReference type="Pfam" id="PF03600"/>
    </source>
</evidence>
<keyword evidence="6 7" id="KW-0472">Membrane</keyword>
<dbReference type="Pfam" id="PF03600">
    <property type="entry name" value="CitMHS"/>
    <property type="match status" value="1"/>
</dbReference>
<proteinExistence type="predicted"/>
<keyword evidence="2" id="KW-0813">Transport</keyword>
<evidence type="ECO:0000256" key="6">
    <source>
        <dbReference type="ARBA" id="ARBA00023136"/>
    </source>
</evidence>
<accession>A0ABQ0JF94</accession>
<keyword evidence="5 7" id="KW-1133">Transmembrane helix</keyword>
<evidence type="ECO:0000313" key="10">
    <source>
        <dbReference type="Proteomes" id="UP000029223"/>
    </source>
</evidence>
<organism evidence="9 10">
    <name type="scientific">Vibrio variabilis</name>
    <dbReference type="NCBI Taxonomy" id="990271"/>
    <lineage>
        <taxon>Bacteria</taxon>
        <taxon>Pseudomonadati</taxon>
        <taxon>Pseudomonadota</taxon>
        <taxon>Gammaproteobacteria</taxon>
        <taxon>Vibrionales</taxon>
        <taxon>Vibrionaceae</taxon>
        <taxon>Vibrio</taxon>
    </lineage>
</organism>
<dbReference type="PANTHER" id="PTHR43652:SF2">
    <property type="entry name" value="BASIC AMINO ACID ANTIPORTER YFCC-RELATED"/>
    <property type="match status" value="1"/>
</dbReference>
<feature type="domain" description="Citrate transporter-like" evidence="8">
    <location>
        <begin position="4"/>
        <end position="99"/>
    </location>
</feature>
<evidence type="ECO:0000256" key="4">
    <source>
        <dbReference type="ARBA" id="ARBA00022737"/>
    </source>
</evidence>
<feature type="transmembrane region" description="Helical" evidence="7">
    <location>
        <begin position="12"/>
        <end position="33"/>
    </location>
</feature>
<comment type="subcellular location">
    <subcellularLocation>
        <location evidence="1">Membrane</location>
        <topology evidence="1">Multi-pass membrane protein</topology>
    </subcellularLocation>
</comment>
<dbReference type="Proteomes" id="UP000029223">
    <property type="component" value="Unassembled WGS sequence"/>
</dbReference>
<feature type="transmembrane region" description="Helical" evidence="7">
    <location>
        <begin position="95"/>
        <end position="113"/>
    </location>
</feature>
<evidence type="ECO:0000256" key="3">
    <source>
        <dbReference type="ARBA" id="ARBA00022692"/>
    </source>
</evidence>
<keyword evidence="3 7" id="KW-0812">Transmembrane</keyword>
<protein>
    <submittedName>
        <fullName evidence="9">Sulfate permease</fullName>
    </submittedName>
</protein>
<comment type="caution">
    <text evidence="9">The sequence shown here is derived from an EMBL/GenBank/DDBJ whole genome shotgun (WGS) entry which is preliminary data.</text>
</comment>
<reference evidence="10" key="2">
    <citation type="submission" date="2014-09" db="EMBL/GenBank/DDBJ databases">
        <authorList>
            <consortium name="NBRP consortium"/>
            <person name="Sawabe T."/>
            <person name="Meirelles P."/>
            <person name="Nakanishi M."/>
            <person name="Sayaka M."/>
            <person name="Hattori M."/>
            <person name="Ohkuma M."/>
        </authorList>
    </citation>
    <scope>NUCLEOTIDE SEQUENCE [LARGE SCALE GENOMIC DNA]</scope>
    <source>
        <strain evidence="10">JCM 19239</strain>
    </source>
</reference>
<keyword evidence="4" id="KW-0677">Repeat</keyword>
<dbReference type="EMBL" id="BBMS01000029">
    <property type="protein sequence ID" value="GAL27431.1"/>
    <property type="molecule type" value="Genomic_DNA"/>
</dbReference>
<sequence>MNLGELRRRFPTDIVVIVGSALSIAQLMISTGLSERMGDMFIEMFNGWGVFGALVATYLVTLLLTELVTNNAAAALAFPIGYSMSVAYGVDPMPFIMAVLFGASASFVSLTGIKPTYWCIALETINLKITCGLAFLSLSFTRYWCWP</sequence>
<dbReference type="PANTHER" id="PTHR43652">
    <property type="entry name" value="BASIC AMINO ACID ANTIPORTER YFCC-RELATED"/>
    <property type="match status" value="1"/>
</dbReference>
<feature type="transmembrane region" description="Helical" evidence="7">
    <location>
        <begin position="125"/>
        <end position="144"/>
    </location>
</feature>
<evidence type="ECO:0000313" key="9">
    <source>
        <dbReference type="EMBL" id="GAL27431.1"/>
    </source>
</evidence>
<evidence type="ECO:0000256" key="2">
    <source>
        <dbReference type="ARBA" id="ARBA00022448"/>
    </source>
</evidence>
<dbReference type="InterPro" id="IPR051679">
    <property type="entry name" value="DASS-Related_Transporters"/>
</dbReference>
<name>A0ABQ0JF94_9VIBR</name>
<evidence type="ECO:0000256" key="7">
    <source>
        <dbReference type="SAM" id="Phobius"/>
    </source>
</evidence>
<reference evidence="10" key="1">
    <citation type="submission" date="2014-09" db="EMBL/GenBank/DDBJ databases">
        <title>Vibrio variabilis JCM 19239. (C206) whole genome shotgun sequence.</title>
        <authorList>
            <person name="Sawabe T."/>
            <person name="Meirelles P."/>
            <person name="Nakanishi M."/>
            <person name="Sayaka M."/>
            <person name="Hattori M."/>
            <person name="Ohkuma M."/>
        </authorList>
    </citation>
    <scope>NUCLEOTIDE SEQUENCE [LARGE SCALE GENOMIC DNA]</scope>
    <source>
        <strain evidence="10">JCM 19239</strain>
    </source>
</reference>
<feature type="transmembrane region" description="Helical" evidence="7">
    <location>
        <begin position="45"/>
        <end position="65"/>
    </location>
</feature>